<evidence type="ECO:0000256" key="1">
    <source>
        <dbReference type="ARBA" id="ARBA00004496"/>
    </source>
</evidence>
<protein>
    <recommendedName>
        <fullName evidence="5">CEP63/Deup1 CEP152 binding coiled coil domain-containing protein</fullName>
    </recommendedName>
</protein>
<keyword evidence="7" id="KW-1185">Reference proteome</keyword>
<dbReference type="GO" id="GO:0007099">
    <property type="term" value="P:centriole replication"/>
    <property type="evidence" value="ECO:0007669"/>
    <property type="project" value="TreeGrafter"/>
</dbReference>
<comment type="subcellular location">
    <subcellularLocation>
        <location evidence="1">Cytoplasm</location>
    </subcellularLocation>
</comment>
<dbReference type="GO" id="GO:0005814">
    <property type="term" value="C:centriole"/>
    <property type="evidence" value="ECO:0007669"/>
    <property type="project" value="TreeGrafter"/>
</dbReference>
<dbReference type="GO" id="GO:0005737">
    <property type="term" value="C:cytoplasm"/>
    <property type="evidence" value="ECO:0007669"/>
    <property type="project" value="UniProtKB-SubCell"/>
</dbReference>
<evidence type="ECO:0000313" key="7">
    <source>
        <dbReference type="Proteomes" id="UP000694563"/>
    </source>
</evidence>
<dbReference type="PANTHER" id="PTHR18875:SF5">
    <property type="entry name" value="DEUTEROSOME ASSEMBLY PROTEIN 1"/>
    <property type="match status" value="1"/>
</dbReference>
<evidence type="ECO:0000259" key="5">
    <source>
        <dbReference type="Pfam" id="PF25771"/>
    </source>
</evidence>
<reference evidence="6" key="3">
    <citation type="submission" date="2025-09" db="UniProtKB">
        <authorList>
            <consortium name="Ensembl"/>
        </authorList>
    </citation>
    <scope>IDENTIFICATION</scope>
</reference>
<evidence type="ECO:0000256" key="4">
    <source>
        <dbReference type="SAM" id="Coils"/>
    </source>
</evidence>
<dbReference type="Proteomes" id="UP000694563">
    <property type="component" value="Chromosome 2"/>
</dbReference>
<organism evidence="6 7">
    <name type="scientific">Catharus ustulatus</name>
    <name type="common">Russet-backed thrush</name>
    <name type="synonym">Hylocichla ustulatus</name>
    <dbReference type="NCBI Taxonomy" id="91951"/>
    <lineage>
        <taxon>Eukaryota</taxon>
        <taxon>Metazoa</taxon>
        <taxon>Chordata</taxon>
        <taxon>Craniata</taxon>
        <taxon>Vertebrata</taxon>
        <taxon>Euteleostomi</taxon>
        <taxon>Archelosauria</taxon>
        <taxon>Archosauria</taxon>
        <taxon>Dinosauria</taxon>
        <taxon>Saurischia</taxon>
        <taxon>Theropoda</taxon>
        <taxon>Coelurosauria</taxon>
        <taxon>Aves</taxon>
        <taxon>Neognathae</taxon>
        <taxon>Neoaves</taxon>
        <taxon>Telluraves</taxon>
        <taxon>Australaves</taxon>
        <taxon>Passeriformes</taxon>
        <taxon>Turdidae</taxon>
        <taxon>Catharus</taxon>
    </lineage>
</organism>
<feature type="domain" description="CEP63/Deup1 CEP152 binding coiled coil" evidence="5">
    <location>
        <begin position="180"/>
        <end position="214"/>
    </location>
</feature>
<sequence>MEADVSEMRNELQSRDESLIQLEELVSWKQQQKKLLISKEQSHCSEQERMKTEISDLTEELHQKEITIATIMEKASLLERQLKMELETKHKLLTKQQVYLCNKEHGNFTASLHKMKHENLGLQNSLVKLQNDTETSILGCMDTYREAEHSYQHLLVFPNHDFLFIAQSPPEMSFLATTEKFLQEEEKHAREFEERLNSHLEELQRHSENTLKKYARIQQNRHT</sequence>
<evidence type="ECO:0000313" key="6">
    <source>
        <dbReference type="Ensembl" id="ENSCUSP00005003006.1"/>
    </source>
</evidence>
<evidence type="ECO:0000256" key="2">
    <source>
        <dbReference type="ARBA" id="ARBA00022490"/>
    </source>
</evidence>
<reference evidence="6" key="2">
    <citation type="submission" date="2025-08" db="UniProtKB">
        <authorList>
            <consortium name="Ensembl"/>
        </authorList>
    </citation>
    <scope>IDENTIFICATION</scope>
</reference>
<accession>A0A8C3TNL1</accession>
<name>A0A8C3TNL1_CATUS</name>
<feature type="coiled-coil region" evidence="4">
    <location>
        <begin position="47"/>
        <end position="74"/>
    </location>
</feature>
<dbReference type="Ensembl" id="ENSCUST00005003158.1">
    <property type="protein sequence ID" value="ENSCUSP00005003006.1"/>
    <property type="gene ID" value="ENSCUSG00005002032.1"/>
</dbReference>
<dbReference type="PANTHER" id="PTHR18875">
    <property type="entry name" value="SARCOMA ANTIGEN NY-SAR-24/CYTOSKELETAL PROTEIN SOJO"/>
    <property type="match status" value="1"/>
</dbReference>
<proteinExistence type="predicted"/>
<feature type="coiled-coil region" evidence="4">
    <location>
        <begin position="182"/>
        <end position="220"/>
    </location>
</feature>
<dbReference type="Pfam" id="PF25771">
    <property type="entry name" value="CC_CEP152-bind"/>
    <property type="match status" value="1"/>
</dbReference>
<dbReference type="AlphaFoldDB" id="A0A8C3TNL1"/>
<dbReference type="GO" id="GO:0098536">
    <property type="term" value="C:deuterosome"/>
    <property type="evidence" value="ECO:0007669"/>
    <property type="project" value="TreeGrafter"/>
</dbReference>
<evidence type="ECO:0000256" key="3">
    <source>
        <dbReference type="ARBA" id="ARBA00023054"/>
    </source>
</evidence>
<reference evidence="6" key="1">
    <citation type="submission" date="2020-10" db="EMBL/GenBank/DDBJ databases">
        <title>Catharus ustulatus (Swainson's thrush) genome, bCatUst1, primary haplotype v2.</title>
        <authorList>
            <person name="Delmore K."/>
            <person name="Vafadar M."/>
            <person name="Formenti G."/>
            <person name="Chow W."/>
            <person name="Pelan S."/>
            <person name="Howe K."/>
            <person name="Rhie A."/>
            <person name="Mountcastle J."/>
            <person name="Haase B."/>
            <person name="Fedrigo O."/>
            <person name="Jarvis E.D."/>
        </authorList>
    </citation>
    <scope>NUCLEOTIDE SEQUENCE [LARGE SCALE GENOMIC DNA]</scope>
</reference>
<dbReference type="InterPro" id="IPR057656">
    <property type="entry name" value="CEP63/Deup1_CC"/>
</dbReference>
<dbReference type="GO" id="GO:0098535">
    <property type="term" value="P:de novo centriole assembly involved in multi-ciliated epithelial cell differentiation"/>
    <property type="evidence" value="ECO:0007669"/>
    <property type="project" value="TreeGrafter"/>
</dbReference>
<keyword evidence="3 4" id="KW-0175">Coiled coil</keyword>
<keyword evidence="2" id="KW-0963">Cytoplasm</keyword>